<comment type="pathway">
    <text evidence="2 14">Cell wall biogenesis; peptidoglycan biosynthesis.</text>
</comment>
<dbReference type="Pfam" id="PF01225">
    <property type="entry name" value="Mur_ligase"/>
    <property type="match status" value="1"/>
</dbReference>
<keyword evidence="7 14" id="KW-0547">Nucleotide-binding</keyword>
<dbReference type="GO" id="GO:0051301">
    <property type="term" value="P:cell division"/>
    <property type="evidence" value="ECO:0007669"/>
    <property type="project" value="UniProtKB-KW"/>
</dbReference>
<evidence type="ECO:0000256" key="12">
    <source>
        <dbReference type="ARBA" id="ARBA00023316"/>
    </source>
</evidence>
<evidence type="ECO:0000256" key="14">
    <source>
        <dbReference type="HAMAP-Rule" id="MF_00046"/>
    </source>
</evidence>
<dbReference type="InterPro" id="IPR013221">
    <property type="entry name" value="Mur_ligase_cen"/>
</dbReference>
<dbReference type="UniPathway" id="UPA00219"/>
<dbReference type="GO" id="GO:0009252">
    <property type="term" value="P:peptidoglycan biosynthetic process"/>
    <property type="evidence" value="ECO:0007669"/>
    <property type="project" value="UniProtKB-UniRule"/>
</dbReference>
<keyword evidence="11 14" id="KW-0131">Cell cycle</keyword>
<dbReference type="Pfam" id="PF02875">
    <property type="entry name" value="Mur_ligase_C"/>
    <property type="match status" value="1"/>
</dbReference>
<evidence type="ECO:0000313" key="18">
    <source>
        <dbReference type="EMBL" id="CRZ35574.1"/>
    </source>
</evidence>
<dbReference type="GO" id="GO:0008360">
    <property type="term" value="P:regulation of cell shape"/>
    <property type="evidence" value="ECO:0007669"/>
    <property type="project" value="UniProtKB-KW"/>
</dbReference>
<keyword evidence="5 14" id="KW-0436">Ligase</keyword>
<dbReference type="GO" id="GO:0005524">
    <property type="term" value="F:ATP binding"/>
    <property type="evidence" value="ECO:0007669"/>
    <property type="project" value="UniProtKB-UniRule"/>
</dbReference>
<dbReference type="InterPro" id="IPR036565">
    <property type="entry name" value="Mur-like_cat_sf"/>
</dbReference>
<proteinExistence type="inferred from homology"/>
<dbReference type="SUPFAM" id="SSF53244">
    <property type="entry name" value="MurD-like peptide ligases, peptide-binding domain"/>
    <property type="match status" value="1"/>
</dbReference>
<dbReference type="Gene3D" id="3.40.50.720">
    <property type="entry name" value="NAD(P)-binding Rossmann-like Domain"/>
    <property type="match status" value="1"/>
</dbReference>
<dbReference type="Pfam" id="PF08245">
    <property type="entry name" value="Mur_ligase_M"/>
    <property type="match status" value="1"/>
</dbReference>
<evidence type="ECO:0000256" key="3">
    <source>
        <dbReference type="ARBA" id="ARBA00012211"/>
    </source>
</evidence>
<dbReference type="HAMAP" id="MF_00046">
    <property type="entry name" value="MurC"/>
    <property type="match status" value="1"/>
</dbReference>
<reference evidence="18 19" key="1">
    <citation type="submission" date="2015-06" db="EMBL/GenBank/DDBJ databases">
        <authorList>
            <person name="Wibberg Daniel"/>
        </authorList>
    </citation>
    <scope>NUCLEOTIDE SEQUENCE [LARGE SCALE GENOMIC DNA]</scope>
    <source>
        <strain evidence="18 19">T3/55T</strain>
    </source>
</reference>
<evidence type="ECO:0000259" key="15">
    <source>
        <dbReference type="Pfam" id="PF01225"/>
    </source>
</evidence>
<feature type="domain" description="Mur ligase C-terminal" evidence="16">
    <location>
        <begin position="326"/>
        <end position="456"/>
    </location>
</feature>
<keyword evidence="6 14" id="KW-0132">Cell division</keyword>
<keyword evidence="19" id="KW-1185">Reference proteome</keyword>
<organism evidence="18 19">
    <name type="scientific">Herbinix hemicellulosilytica</name>
    <dbReference type="NCBI Taxonomy" id="1564487"/>
    <lineage>
        <taxon>Bacteria</taxon>
        <taxon>Bacillati</taxon>
        <taxon>Bacillota</taxon>
        <taxon>Clostridia</taxon>
        <taxon>Lachnospirales</taxon>
        <taxon>Lachnospiraceae</taxon>
        <taxon>Herbinix</taxon>
    </lineage>
</organism>
<feature type="domain" description="Mur ligase central" evidence="17">
    <location>
        <begin position="116"/>
        <end position="304"/>
    </location>
</feature>
<evidence type="ECO:0000256" key="9">
    <source>
        <dbReference type="ARBA" id="ARBA00022960"/>
    </source>
</evidence>
<evidence type="ECO:0000256" key="7">
    <source>
        <dbReference type="ARBA" id="ARBA00022741"/>
    </source>
</evidence>
<name>A0A0H5SJA7_HERHM</name>
<dbReference type="AlphaFoldDB" id="A0A0H5SJA7"/>
<feature type="binding site" evidence="14">
    <location>
        <begin position="118"/>
        <end position="124"/>
    </location>
    <ligand>
        <name>ATP</name>
        <dbReference type="ChEBI" id="CHEBI:30616"/>
    </ligand>
</feature>
<evidence type="ECO:0000259" key="16">
    <source>
        <dbReference type="Pfam" id="PF02875"/>
    </source>
</evidence>
<feature type="domain" description="Mur ligase N-terminal catalytic" evidence="15">
    <location>
        <begin position="11"/>
        <end position="110"/>
    </location>
</feature>
<keyword evidence="12 14" id="KW-0961">Cell wall biogenesis/degradation</keyword>
<protein>
    <recommendedName>
        <fullName evidence="3 14">UDP-N-acetylmuramate--L-alanine ligase</fullName>
        <ecNumber evidence="3 14">6.3.2.8</ecNumber>
    </recommendedName>
    <alternativeName>
        <fullName evidence="14">UDP-N-acetylmuramoyl-L-alanine synthetase</fullName>
    </alternativeName>
</protein>
<dbReference type="InterPro" id="IPR036615">
    <property type="entry name" value="Mur_ligase_C_dom_sf"/>
</dbReference>
<dbReference type="Gene3D" id="3.40.1190.10">
    <property type="entry name" value="Mur-like, catalytic domain"/>
    <property type="match status" value="1"/>
</dbReference>
<evidence type="ECO:0000256" key="1">
    <source>
        <dbReference type="ARBA" id="ARBA00004496"/>
    </source>
</evidence>
<dbReference type="SUPFAM" id="SSF51984">
    <property type="entry name" value="MurCD N-terminal domain"/>
    <property type="match status" value="1"/>
</dbReference>
<comment type="catalytic activity">
    <reaction evidence="13 14">
        <text>UDP-N-acetyl-alpha-D-muramate + L-alanine + ATP = UDP-N-acetyl-alpha-D-muramoyl-L-alanine + ADP + phosphate + H(+)</text>
        <dbReference type="Rhea" id="RHEA:23372"/>
        <dbReference type="ChEBI" id="CHEBI:15378"/>
        <dbReference type="ChEBI" id="CHEBI:30616"/>
        <dbReference type="ChEBI" id="CHEBI:43474"/>
        <dbReference type="ChEBI" id="CHEBI:57972"/>
        <dbReference type="ChEBI" id="CHEBI:70757"/>
        <dbReference type="ChEBI" id="CHEBI:83898"/>
        <dbReference type="ChEBI" id="CHEBI:456216"/>
        <dbReference type="EC" id="6.3.2.8"/>
    </reaction>
</comment>
<evidence type="ECO:0000256" key="11">
    <source>
        <dbReference type="ARBA" id="ARBA00023306"/>
    </source>
</evidence>
<dbReference type="InterPro" id="IPR050061">
    <property type="entry name" value="MurCDEF_pg_biosynth"/>
</dbReference>
<dbReference type="GO" id="GO:0008763">
    <property type="term" value="F:UDP-N-acetylmuramate-L-alanine ligase activity"/>
    <property type="evidence" value="ECO:0007669"/>
    <property type="project" value="UniProtKB-UniRule"/>
</dbReference>
<keyword evidence="8 14" id="KW-0067">ATP-binding</keyword>
<dbReference type="EMBL" id="CVTD020000026">
    <property type="protein sequence ID" value="CRZ35574.1"/>
    <property type="molecule type" value="Genomic_DNA"/>
</dbReference>
<evidence type="ECO:0000256" key="4">
    <source>
        <dbReference type="ARBA" id="ARBA00022490"/>
    </source>
</evidence>
<dbReference type="InterPro" id="IPR005758">
    <property type="entry name" value="UDP-N-AcMur_Ala_ligase_MurC"/>
</dbReference>
<comment type="function">
    <text evidence="14">Cell wall formation.</text>
</comment>
<dbReference type="SUPFAM" id="SSF53623">
    <property type="entry name" value="MurD-like peptide ligases, catalytic domain"/>
    <property type="match status" value="1"/>
</dbReference>
<comment type="subcellular location">
    <subcellularLocation>
        <location evidence="1 14">Cytoplasm</location>
    </subcellularLocation>
</comment>
<comment type="similarity">
    <text evidence="14">Belongs to the MurCDEF family.</text>
</comment>
<dbReference type="NCBIfam" id="TIGR01082">
    <property type="entry name" value="murC"/>
    <property type="match status" value="1"/>
</dbReference>
<evidence type="ECO:0000256" key="13">
    <source>
        <dbReference type="ARBA" id="ARBA00047833"/>
    </source>
</evidence>
<dbReference type="GO" id="GO:0005737">
    <property type="term" value="C:cytoplasm"/>
    <property type="evidence" value="ECO:0007669"/>
    <property type="project" value="UniProtKB-SubCell"/>
</dbReference>
<evidence type="ECO:0000256" key="2">
    <source>
        <dbReference type="ARBA" id="ARBA00004752"/>
    </source>
</evidence>
<evidence type="ECO:0000259" key="17">
    <source>
        <dbReference type="Pfam" id="PF08245"/>
    </source>
</evidence>
<dbReference type="RefSeq" id="WP_103203650.1">
    <property type="nucleotide sequence ID" value="NZ_CVTD020000026.1"/>
</dbReference>
<accession>A0A0H5SJA7</accession>
<evidence type="ECO:0000256" key="10">
    <source>
        <dbReference type="ARBA" id="ARBA00022984"/>
    </source>
</evidence>
<dbReference type="GO" id="GO:0071555">
    <property type="term" value="P:cell wall organization"/>
    <property type="evidence" value="ECO:0007669"/>
    <property type="project" value="UniProtKB-KW"/>
</dbReference>
<dbReference type="OrthoDB" id="9804126at2"/>
<dbReference type="Gene3D" id="3.90.190.20">
    <property type="entry name" value="Mur ligase, C-terminal domain"/>
    <property type="match status" value="1"/>
</dbReference>
<dbReference type="PANTHER" id="PTHR43445:SF3">
    <property type="entry name" value="UDP-N-ACETYLMURAMATE--L-ALANINE LIGASE"/>
    <property type="match status" value="1"/>
</dbReference>
<sequence>MYKIDFNKPCRIHFIGIGGISMSGFAKYLHSIGFKVSGSDSHKSKITEELESMGINVYYGQRKGNISPDIDVVIYTAAIKEDNEELLAVMEAGIPALNRAQLIGQVMQNFKNSVAVSGTHGKTTVTSMLSLIFVDANFDPTISVGGILDAIGGNMRIGGTDYFITEACEYMNSFLEFKPTKAVILNIDEDHTDFFKDINDIRNSFRKFAGQIPKGGQLFINGDIPDYEEIIKDLDCEVFTYGITDPVYGCKDKSYDIAADNIKLNDSACQSFDLYYKGKYIDRFGLNIIGIHNISNALPAIGIALQEQIPADIIKKSLLRFRGADRRFQYKGTVGGVTIIDDYAHHPTEIAATLTTAKTFYGEKTIWCVFQPHTYSRTKRHLKEFARSLSIADKIVLADIYPAREKDPGDISSLDLLRELKNLNKEVYYFPTFDEIENFLLENCINGDLLITMGAGDIVIVGESLLGI</sequence>
<evidence type="ECO:0000256" key="5">
    <source>
        <dbReference type="ARBA" id="ARBA00022598"/>
    </source>
</evidence>
<evidence type="ECO:0000313" key="19">
    <source>
        <dbReference type="Proteomes" id="UP000236497"/>
    </source>
</evidence>
<dbReference type="PANTHER" id="PTHR43445">
    <property type="entry name" value="UDP-N-ACETYLMURAMATE--L-ALANINE LIGASE-RELATED"/>
    <property type="match status" value="1"/>
</dbReference>
<keyword evidence="4 14" id="KW-0963">Cytoplasm</keyword>
<gene>
    <name evidence="14 18" type="primary">murC</name>
    <name evidence="18" type="ORF">HHT355_2388</name>
</gene>
<keyword evidence="9 14" id="KW-0133">Cell shape</keyword>
<dbReference type="Proteomes" id="UP000236497">
    <property type="component" value="Unassembled WGS sequence"/>
</dbReference>
<dbReference type="InterPro" id="IPR000713">
    <property type="entry name" value="Mur_ligase_N"/>
</dbReference>
<dbReference type="InterPro" id="IPR004101">
    <property type="entry name" value="Mur_ligase_C"/>
</dbReference>
<dbReference type="EC" id="6.3.2.8" evidence="3 14"/>
<keyword evidence="10 14" id="KW-0573">Peptidoglycan synthesis</keyword>
<evidence type="ECO:0000256" key="6">
    <source>
        <dbReference type="ARBA" id="ARBA00022618"/>
    </source>
</evidence>
<evidence type="ECO:0000256" key="8">
    <source>
        <dbReference type="ARBA" id="ARBA00022840"/>
    </source>
</evidence>